<organism evidence="2 3">
    <name type="scientific">Plakobranchus ocellatus</name>
    <dbReference type="NCBI Taxonomy" id="259542"/>
    <lineage>
        <taxon>Eukaryota</taxon>
        <taxon>Metazoa</taxon>
        <taxon>Spiralia</taxon>
        <taxon>Lophotrochozoa</taxon>
        <taxon>Mollusca</taxon>
        <taxon>Gastropoda</taxon>
        <taxon>Heterobranchia</taxon>
        <taxon>Euthyneura</taxon>
        <taxon>Panpulmonata</taxon>
        <taxon>Sacoglossa</taxon>
        <taxon>Placobranchoidea</taxon>
        <taxon>Plakobranchidae</taxon>
        <taxon>Plakobranchus</taxon>
    </lineage>
</organism>
<feature type="compositionally biased region" description="Low complexity" evidence="1">
    <location>
        <begin position="470"/>
        <end position="481"/>
    </location>
</feature>
<feature type="compositionally biased region" description="Low complexity" evidence="1">
    <location>
        <begin position="388"/>
        <end position="400"/>
    </location>
</feature>
<dbReference type="AlphaFoldDB" id="A0AAV4DLS4"/>
<feature type="compositionally biased region" description="Basic and acidic residues" evidence="1">
    <location>
        <begin position="513"/>
        <end position="532"/>
    </location>
</feature>
<evidence type="ECO:0000256" key="1">
    <source>
        <dbReference type="SAM" id="MobiDB-lite"/>
    </source>
</evidence>
<feature type="compositionally biased region" description="Polar residues" evidence="1">
    <location>
        <begin position="420"/>
        <end position="437"/>
    </location>
</feature>
<protein>
    <submittedName>
        <fullName evidence="2">Uncharacterized protein</fullName>
    </submittedName>
</protein>
<proteinExistence type="predicted"/>
<feature type="compositionally biased region" description="Polar residues" evidence="1">
    <location>
        <begin position="373"/>
        <end position="383"/>
    </location>
</feature>
<reference evidence="2 3" key="1">
    <citation type="journal article" date="2021" name="Elife">
        <title>Chloroplast acquisition without the gene transfer in kleptoplastic sea slugs, Plakobranchus ocellatus.</title>
        <authorList>
            <person name="Maeda T."/>
            <person name="Takahashi S."/>
            <person name="Yoshida T."/>
            <person name="Shimamura S."/>
            <person name="Takaki Y."/>
            <person name="Nagai Y."/>
            <person name="Toyoda A."/>
            <person name="Suzuki Y."/>
            <person name="Arimoto A."/>
            <person name="Ishii H."/>
            <person name="Satoh N."/>
            <person name="Nishiyama T."/>
            <person name="Hasebe M."/>
            <person name="Maruyama T."/>
            <person name="Minagawa J."/>
            <person name="Obokata J."/>
            <person name="Shigenobu S."/>
        </authorList>
    </citation>
    <scope>NUCLEOTIDE SEQUENCE [LARGE SCALE GENOMIC DNA]</scope>
</reference>
<feature type="region of interest" description="Disordered" evidence="1">
    <location>
        <begin position="1"/>
        <end position="228"/>
    </location>
</feature>
<feature type="compositionally biased region" description="Low complexity" evidence="1">
    <location>
        <begin position="313"/>
        <end position="325"/>
    </location>
</feature>
<gene>
    <name evidence="2" type="ORF">PoB_007176200</name>
</gene>
<feature type="compositionally biased region" description="Polar residues" evidence="1">
    <location>
        <begin position="120"/>
        <end position="130"/>
    </location>
</feature>
<feature type="region of interest" description="Disordered" evidence="1">
    <location>
        <begin position="271"/>
        <end position="548"/>
    </location>
</feature>
<feature type="compositionally biased region" description="Basic residues" evidence="1">
    <location>
        <begin position="438"/>
        <end position="449"/>
    </location>
</feature>
<feature type="compositionally biased region" description="Acidic residues" evidence="1">
    <location>
        <begin position="211"/>
        <end position="224"/>
    </location>
</feature>
<feature type="region of interest" description="Disordered" evidence="1">
    <location>
        <begin position="571"/>
        <end position="601"/>
    </location>
</feature>
<feature type="compositionally biased region" description="Low complexity" evidence="1">
    <location>
        <begin position="47"/>
        <end position="77"/>
    </location>
</feature>
<feature type="compositionally biased region" description="Gly residues" evidence="1">
    <location>
        <begin position="326"/>
        <end position="335"/>
    </location>
</feature>
<name>A0AAV4DLS4_9GAST</name>
<evidence type="ECO:0000313" key="3">
    <source>
        <dbReference type="Proteomes" id="UP000735302"/>
    </source>
</evidence>
<accession>A0AAV4DLS4</accession>
<feature type="compositionally biased region" description="Low complexity" evidence="1">
    <location>
        <begin position="95"/>
        <end position="109"/>
    </location>
</feature>
<comment type="caution">
    <text evidence="2">The sequence shown here is derived from an EMBL/GenBank/DDBJ whole genome shotgun (WGS) entry which is preliminary data.</text>
</comment>
<sequence>MPILTENCDRPGCLPGSKDEPFLPSIKTAAVSPRGPPGQGSSRENKQAAALNSNKSNSKGNNSSRKNNNSNSNSNANTQRSVNNGGELDDDGENYDNYFTNNNNINSFNDRNHTRKDSLNSRLGQLQNQDDGGPGLGQKAFFSAPASESSTPFKLPSIDRSKSNSVSSLVSERHLQYRHHQNMLSRGRSRDRRSRLCRSPSCPSNLGYWQDNDEDDYFDDDDDGNNNQSRAYNYQNHGDAGFSMITPDTARLSNDRLSGFLEGGNLTNSHKLDGGFLPSSQSSSRPHFGHREDSCTITNGSIKLPSIFPSRGSHNSSFLTTTSSLNGGGMSGGPEGTMTADSSAVTSRDGSPFAFKREPTFSCSGTGRRDNHQANASNKSPHTLSPDAASKVAAKLTAAANGLSPRPEVEAENDDDDPHNSTINSTRSSHHSGYNQHFNHHQQHQHHQQQHQQSTALLLPISSTFDPKHSSNSGGARNSGSCTDGCGAGKRKRKKNTSKPLSHGLGDPVSDAATERLLREKLGAIERRDKESYSPTRESARESGISTAEGDEFELSDMNLIERVKNETNERNSMNLCARDRDSKMSGSTVDGVSAKPPVYQNTPTRIKTEKKVASVKA</sequence>
<keyword evidence="3" id="KW-1185">Reference proteome</keyword>
<evidence type="ECO:0000313" key="2">
    <source>
        <dbReference type="EMBL" id="GFO45257.1"/>
    </source>
</evidence>
<feature type="compositionally biased region" description="Polar residues" evidence="1">
    <location>
        <begin position="340"/>
        <end position="349"/>
    </location>
</feature>
<feature type="compositionally biased region" description="Basic and acidic residues" evidence="1">
    <location>
        <begin position="110"/>
        <end position="119"/>
    </location>
</feature>
<dbReference type="EMBL" id="BLXT01008026">
    <property type="protein sequence ID" value="GFO45257.1"/>
    <property type="molecule type" value="Genomic_DNA"/>
</dbReference>
<feature type="compositionally biased region" description="Basic residues" evidence="1">
    <location>
        <begin position="176"/>
        <end position="196"/>
    </location>
</feature>
<dbReference type="Proteomes" id="UP000735302">
    <property type="component" value="Unassembled WGS sequence"/>
</dbReference>